<dbReference type="RefSeq" id="WP_136931771.1">
    <property type="nucleotide sequence ID" value="NZ_SSMQ01000029.1"/>
</dbReference>
<evidence type="ECO:0000313" key="2">
    <source>
        <dbReference type="EMBL" id="TKD03419.1"/>
    </source>
</evidence>
<name>A0A4U1J7Q6_9BACT</name>
<comment type="caution">
    <text evidence="2">The sequence shown here is derived from an EMBL/GenBank/DDBJ whole genome shotgun (WGS) entry which is preliminary data.</text>
</comment>
<proteinExistence type="predicted"/>
<evidence type="ECO:0000259" key="1">
    <source>
        <dbReference type="Pfam" id="PF13391"/>
    </source>
</evidence>
<reference evidence="2 3" key="1">
    <citation type="submission" date="2019-04" db="EMBL/GenBank/DDBJ databases">
        <authorList>
            <person name="Li Y."/>
            <person name="Wang J."/>
        </authorList>
    </citation>
    <scope>NUCLEOTIDE SEQUENCE [LARGE SCALE GENOMIC DNA]</scope>
    <source>
        <strain evidence="2 3">DSM 14668</strain>
    </source>
</reference>
<protein>
    <submittedName>
        <fullName evidence="2">HNH endonuclease</fullName>
    </submittedName>
</protein>
<dbReference type="OrthoDB" id="9790459at2"/>
<keyword evidence="2" id="KW-0255">Endonuclease</keyword>
<dbReference type="Proteomes" id="UP000309215">
    <property type="component" value="Unassembled WGS sequence"/>
</dbReference>
<keyword evidence="2" id="KW-0378">Hydrolase</keyword>
<dbReference type="Pfam" id="PF13391">
    <property type="entry name" value="HNH_2"/>
    <property type="match status" value="1"/>
</dbReference>
<dbReference type="AlphaFoldDB" id="A0A4U1J7Q6"/>
<dbReference type="GO" id="GO:0004519">
    <property type="term" value="F:endonuclease activity"/>
    <property type="evidence" value="ECO:0007669"/>
    <property type="project" value="UniProtKB-KW"/>
</dbReference>
<dbReference type="InterPro" id="IPR003615">
    <property type="entry name" value="HNH_nuc"/>
</dbReference>
<sequence>MTTTLSPIIASRLAKAATDNGFDQEFQREGDWLVFASTQCPLRVWLGAFGAAVFLAAFSQQNVARALGEYGTPMAAPLPKGAIAGRTVPDVPALHRLLRRAFQLSKALPTELLHTFEKQIAALPKKTEAEHLVVQRVGQNLFRDGLLDLWEGRCAVTGLAVRELLRASHIKPWADCETDAERLDVYNGILLAPHLDAAFDRGFITVADDGAIVVSDTLGSAARATLSLDQPLRVRGLADGHRSYLPWHRERVFKTGGA</sequence>
<keyword evidence="3" id="KW-1185">Reference proteome</keyword>
<organism evidence="2 3">
    <name type="scientific">Polyangium fumosum</name>
    <dbReference type="NCBI Taxonomy" id="889272"/>
    <lineage>
        <taxon>Bacteria</taxon>
        <taxon>Pseudomonadati</taxon>
        <taxon>Myxococcota</taxon>
        <taxon>Polyangia</taxon>
        <taxon>Polyangiales</taxon>
        <taxon>Polyangiaceae</taxon>
        <taxon>Polyangium</taxon>
    </lineage>
</organism>
<evidence type="ECO:0000313" key="3">
    <source>
        <dbReference type="Proteomes" id="UP000309215"/>
    </source>
</evidence>
<dbReference type="EMBL" id="SSMQ01000029">
    <property type="protein sequence ID" value="TKD03419.1"/>
    <property type="molecule type" value="Genomic_DNA"/>
</dbReference>
<keyword evidence="2" id="KW-0540">Nuclease</keyword>
<gene>
    <name evidence="2" type="ORF">E8A74_26000</name>
</gene>
<accession>A0A4U1J7Q6</accession>
<feature type="domain" description="HNH nuclease" evidence="1">
    <location>
        <begin position="154"/>
        <end position="206"/>
    </location>
</feature>